<dbReference type="GO" id="GO:0004735">
    <property type="term" value="F:pyrroline-5-carboxylate reductase activity"/>
    <property type="evidence" value="ECO:0007669"/>
    <property type="project" value="UniProtKB-EC"/>
</dbReference>
<protein>
    <submittedName>
        <fullName evidence="5">Pyrroline-5-carboxylate reductase</fullName>
        <ecNumber evidence="5">1.5.1.2</ecNumber>
    </submittedName>
</protein>
<feature type="domain" description="Pyrroline-5-carboxylate reductase catalytic N-terminal" evidence="3">
    <location>
        <begin position="2"/>
        <end position="87"/>
    </location>
</feature>
<evidence type="ECO:0000256" key="1">
    <source>
        <dbReference type="ARBA" id="ARBA00005525"/>
    </source>
</evidence>
<dbReference type="Pfam" id="PF14748">
    <property type="entry name" value="P5CR_dimer"/>
    <property type="match status" value="1"/>
</dbReference>
<comment type="similarity">
    <text evidence="1">Belongs to the pyrroline-5-carboxylate reductase family.</text>
</comment>
<evidence type="ECO:0000313" key="6">
    <source>
        <dbReference type="Proteomes" id="UP000034723"/>
    </source>
</evidence>
<dbReference type="InterPro" id="IPR008927">
    <property type="entry name" value="6-PGluconate_DH-like_C_sf"/>
</dbReference>
<accession>A0A0F7IF37</accession>
<dbReference type="GO" id="GO:0055129">
    <property type="term" value="P:L-proline biosynthetic process"/>
    <property type="evidence" value="ECO:0007669"/>
    <property type="project" value="TreeGrafter"/>
</dbReference>
<dbReference type="InterPro" id="IPR036291">
    <property type="entry name" value="NAD(P)-bd_dom_sf"/>
</dbReference>
<gene>
    <name evidence="5" type="ORF">GAH_00409</name>
</gene>
<feature type="domain" description="Pyrroline-5-carboxylate reductase dimerisation" evidence="4">
    <location>
        <begin position="139"/>
        <end position="239"/>
    </location>
</feature>
<dbReference type="HOGENOM" id="CLU_042344_4_1_2"/>
<dbReference type="InterPro" id="IPR028939">
    <property type="entry name" value="P5C_Rdtase_cat_N"/>
</dbReference>
<reference evidence="5 6" key="1">
    <citation type="submission" date="2015-04" db="EMBL/GenBank/DDBJ databases">
        <title>The complete genome sequence of the hyperthermophilic, obligate iron-reducing archaeon Geoglobus ahangari strain 234T.</title>
        <authorList>
            <person name="Manzella M.P."/>
            <person name="Holmes D.E."/>
            <person name="Rocheleau J.M."/>
            <person name="Chung A."/>
            <person name="Reguera G."/>
            <person name="Kashefi K."/>
        </authorList>
    </citation>
    <scope>NUCLEOTIDE SEQUENCE [LARGE SCALE GENOMIC DNA]</scope>
    <source>
        <strain evidence="5 6">234</strain>
    </source>
</reference>
<dbReference type="OrthoDB" id="25257at2157"/>
<dbReference type="Pfam" id="PF03807">
    <property type="entry name" value="F420_oxidored"/>
    <property type="match status" value="1"/>
</dbReference>
<dbReference type="SUPFAM" id="SSF51735">
    <property type="entry name" value="NAD(P)-binding Rossmann-fold domains"/>
    <property type="match status" value="1"/>
</dbReference>
<evidence type="ECO:0000259" key="3">
    <source>
        <dbReference type="Pfam" id="PF03807"/>
    </source>
</evidence>
<dbReference type="PANTHER" id="PTHR11645:SF0">
    <property type="entry name" value="PYRROLINE-5-CARBOXYLATE REDUCTASE 3"/>
    <property type="match status" value="1"/>
</dbReference>
<dbReference type="Gene3D" id="1.10.3730.10">
    <property type="entry name" value="ProC C-terminal domain-like"/>
    <property type="match status" value="1"/>
</dbReference>
<dbReference type="GeneID" id="24802993"/>
<dbReference type="InterPro" id="IPR029036">
    <property type="entry name" value="P5CR_dimer"/>
</dbReference>
<dbReference type="Proteomes" id="UP000034723">
    <property type="component" value="Chromosome"/>
</dbReference>
<keyword evidence="2 5" id="KW-0560">Oxidoreductase</keyword>
<dbReference type="Gene3D" id="3.40.50.720">
    <property type="entry name" value="NAD(P)-binding Rossmann-like Domain"/>
    <property type="match status" value="1"/>
</dbReference>
<evidence type="ECO:0000259" key="4">
    <source>
        <dbReference type="Pfam" id="PF14748"/>
    </source>
</evidence>
<dbReference type="InParanoid" id="A0A0F7IF37"/>
<name>A0A0F7IF37_9EURY</name>
<dbReference type="EMBL" id="CP011267">
    <property type="protein sequence ID" value="AKG92239.1"/>
    <property type="molecule type" value="Genomic_DNA"/>
</dbReference>
<organism evidence="5 6">
    <name type="scientific">Geoglobus ahangari</name>
    <dbReference type="NCBI Taxonomy" id="113653"/>
    <lineage>
        <taxon>Archaea</taxon>
        <taxon>Methanobacteriati</taxon>
        <taxon>Methanobacteriota</taxon>
        <taxon>Archaeoglobi</taxon>
        <taxon>Archaeoglobales</taxon>
        <taxon>Archaeoglobaceae</taxon>
        <taxon>Geoglobus</taxon>
    </lineage>
</organism>
<proteinExistence type="inferred from homology"/>
<dbReference type="AlphaFoldDB" id="A0A0F7IF37"/>
<sequence length="239" mass="26034">MKVAVIGAGNLGTAIIRNAVRNAEVIAVRRRKDLFPEIEGVEVVSEIEAAKDANIFVVTLKPSVFRKNMELIGSVAKGKPLISFAAGVKLEEMLRHIDNPFRAMTNLAIERRGVVACYPPETAEHLRFLEADFIFCEDERELEAMTSFLGSSPAILAKLINAFVLSAIHQGVGYDNARKAAISAFEAASYLYEKYGLEEVVRKVATPGGTTAEGLRKVVDAEKALIDSLIAASRRADEL</sequence>
<keyword evidence="6" id="KW-1185">Reference proteome</keyword>
<dbReference type="RefSeq" id="WP_048094456.1">
    <property type="nucleotide sequence ID" value="NZ_CP011267.1"/>
</dbReference>
<dbReference type="SUPFAM" id="SSF48179">
    <property type="entry name" value="6-phosphogluconate dehydrogenase C-terminal domain-like"/>
    <property type="match status" value="1"/>
</dbReference>
<evidence type="ECO:0000313" key="5">
    <source>
        <dbReference type="EMBL" id="AKG92239.1"/>
    </source>
</evidence>
<dbReference type="KEGG" id="gah:GAH_00409"/>
<dbReference type="EC" id="1.5.1.2" evidence="5"/>
<dbReference type="PANTHER" id="PTHR11645">
    <property type="entry name" value="PYRROLINE-5-CARBOXYLATE REDUCTASE"/>
    <property type="match status" value="1"/>
</dbReference>
<evidence type="ECO:0000256" key="2">
    <source>
        <dbReference type="ARBA" id="ARBA00023002"/>
    </source>
</evidence>
<dbReference type="STRING" id="113653.GAH_00409"/>